<dbReference type="Pfam" id="PF13280">
    <property type="entry name" value="WYL"/>
    <property type="match status" value="1"/>
</dbReference>
<feature type="domain" description="HTH deoR-type" evidence="3">
    <location>
        <begin position="6"/>
        <end position="61"/>
    </location>
</feature>
<accession>A0A4V2S0C1</accession>
<evidence type="ECO:0000256" key="1">
    <source>
        <dbReference type="ARBA" id="ARBA00023015"/>
    </source>
</evidence>
<dbReference type="RefSeq" id="WP_132529260.1">
    <property type="nucleotide sequence ID" value="NZ_BMJO01000001.1"/>
</dbReference>
<sequence length="327" mass="38091">MEISKRFDRILQLFFILQSKSWVTIDELEERFSISRRTIFRDLKSLEEAGVPVGYKPGRGYSLIEGYRIPPSRFTHEEVLSLLVAEKIMQQHETQYIKLHYESALIKIKSSFQVQQKNTLVEFENKLHISPKSSSSEYLPNVINILLSSTVNRIIAVVSYIKGSDTLPSSRCVEPVGLFYESGFWYVLAFCQLRKDYRNFRLDRIKKVSLSQESFSMVHPPLDEIRNIDSSKNNTRIVIKVDREFAHYLFWERQNFGYLSEESSESEVTMYFDCAEHPTSFVRWFMKFVDHGEILEPAHLQDEVAAILLAGLSKMKGFNEAQPSDKQ</sequence>
<dbReference type="PANTHER" id="PTHR34580">
    <property type="match status" value="1"/>
</dbReference>
<name>A0A4V2S0C1_9SPHI</name>
<organism evidence="4 5">
    <name type="scientific">Pedobacter psychrotolerans</name>
    <dbReference type="NCBI Taxonomy" id="1843235"/>
    <lineage>
        <taxon>Bacteria</taxon>
        <taxon>Pseudomonadati</taxon>
        <taxon>Bacteroidota</taxon>
        <taxon>Sphingobacteriia</taxon>
        <taxon>Sphingobacteriales</taxon>
        <taxon>Sphingobacteriaceae</taxon>
        <taxon>Pedobacter</taxon>
    </lineage>
</organism>
<evidence type="ECO:0000313" key="4">
    <source>
        <dbReference type="EMBL" id="TCO31116.1"/>
    </source>
</evidence>
<dbReference type="InterPro" id="IPR001034">
    <property type="entry name" value="DeoR_HTH"/>
</dbReference>
<reference evidence="4 5" key="1">
    <citation type="submission" date="2019-03" db="EMBL/GenBank/DDBJ databases">
        <title>Genomic Encyclopedia of Type Strains, Phase IV (KMG-IV): sequencing the most valuable type-strain genomes for metagenomic binning, comparative biology and taxonomic classification.</title>
        <authorList>
            <person name="Goeker M."/>
        </authorList>
    </citation>
    <scope>NUCLEOTIDE SEQUENCE [LARGE SCALE GENOMIC DNA]</scope>
    <source>
        <strain evidence="4 5">DSM 103236</strain>
    </source>
</reference>
<dbReference type="InterPro" id="IPR036388">
    <property type="entry name" value="WH-like_DNA-bd_sf"/>
</dbReference>
<evidence type="ECO:0000259" key="3">
    <source>
        <dbReference type="PROSITE" id="PS51000"/>
    </source>
</evidence>
<dbReference type="Pfam" id="PF25583">
    <property type="entry name" value="WCX"/>
    <property type="match status" value="1"/>
</dbReference>
<dbReference type="InterPro" id="IPR028349">
    <property type="entry name" value="PafC-like"/>
</dbReference>
<protein>
    <submittedName>
        <fullName evidence="4">Putative DNA-binding transcriptional regulator YafY</fullName>
    </submittedName>
</protein>
<gene>
    <name evidence="4" type="ORF">EV200_101564</name>
</gene>
<evidence type="ECO:0000256" key="2">
    <source>
        <dbReference type="ARBA" id="ARBA00023163"/>
    </source>
</evidence>
<dbReference type="Pfam" id="PF08279">
    <property type="entry name" value="HTH_11"/>
    <property type="match status" value="1"/>
</dbReference>
<dbReference type="OrthoDB" id="9815009at2"/>
<proteinExistence type="predicted"/>
<dbReference type="InterPro" id="IPR026881">
    <property type="entry name" value="WYL_dom"/>
</dbReference>
<dbReference type="InterPro" id="IPR051534">
    <property type="entry name" value="CBASS_pafABC_assoc_protein"/>
</dbReference>
<comment type="caution">
    <text evidence="4">The sequence shown here is derived from an EMBL/GenBank/DDBJ whole genome shotgun (WGS) entry which is preliminary data.</text>
</comment>
<dbReference type="EMBL" id="SLWO01000001">
    <property type="protein sequence ID" value="TCO31116.1"/>
    <property type="molecule type" value="Genomic_DNA"/>
</dbReference>
<dbReference type="PROSITE" id="PS51000">
    <property type="entry name" value="HTH_DEOR_2"/>
    <property type="match status" value="1"/>
</dbReference>
<dbReference type="Proteomes" id="UP000295684">
    <property type="component" value="Unassembled WGS sequence"/>
</dbReference>
<dbReference type="GO" id="GO:0003677">
    <property type="term" value="F:DNA binding"/>
    <property type="evidence" value="ECO:0007669"/>
    <property type="project" value="UniProtKB-KW"/>
</dbReference>
<dbReference type="GO" id="GO:0003700">
    <property type="term" value="F:DNA-binding transcription factor activity"/>
    <property type="evidence" value="ECO:0007669"/>
    <property type="project" value="InterPro"/>
</dbReference>
<dbReference type="InterPro" id="IPR057727">
    <property type="entry name" value="WCX_dom"/>
</dbReference>
<keyword evidence="1" id="KW-0805">Transcription regulation</keyword>
<keyword evidence="4" id="KW-0238">DNA-binding</keyword>
<dbReference type="PROSITE" id="PS52050">
    <property type="entry name" value="WYL"/>
    <property type="match status" value="1"/>
</dbReference>
<dbReference type="PIRSF" id="PIRSF016838">
    <property type="entry name" value="PafC"/>
    <property type="match status" value="1"/>
</dbReference>
<dbReference type="InterPro" id="IPR036390">
    <property type="entry name" value="WH_DNA-bd_sf"/>
</dbReference>
<dbReference type="SUPFAM" id="SSF46785">
    <property type="entry name" value="Winged helix' DNA-binding domain"/>
    <property type="match status" value="1"/>
</dbReference>
<dbReference type="AlphaFoldDB" id="A0A4V2S0C1"/>
<keyword evidence="2" id="KW-0804">Transcription</keyword>
<dbReference type="InterPro" id="IPR013196">
    <property type="entry name" value="HTH_11"/>
</dbReference>
<dbReference type="PANTHER" id="PTHR34580:SF1">
    <property type="entry name" value="PROTEIN PAFC"/>
    <property type="match status" value="1"/>
</dbReference>
<dbReference type="Gene3D" id="1.10.10.10">
    <property type="entry name" value="Winged helix-like DNA-binding domain superfamily/Winged helix DNA-binding domain"/>
    <property type="match status" value="1"/>
</dbReference>
<evidence type="ECO:0000313" key="5">
    <source>
        <dbReference type="Proteomes" id="UP000295684"/>
    </source>
</evidence>